<dbReference type="SUPFAM" id="SSF103481">
    <property type="entry name" value="Multidrug resistance efflux transporter EmrE"/>
    <property type="match status" value="1"/>
</dbReference>
<feature type="signal peptide" evidence="6">
    <location>
        <begin position="1"/>
        <end position="18"/>
    </location>
</feature>
<dbReference type="Pfam" id="PF00892">
    <property type="entry name" value="EamA"/>
    <property type="match status" value="1"/>
</dbReference>
<feature type="transmembrane region" description="Helical" evidence="5">
    <location>
        <begin position="270"/>
        <end position="289"/>
    </location>
</feature>
<feature type="transmembrane region" description="Helical" evidence="5">
    <location>
        <begin position="150"/>
        <end position="171"/>
    </location>
</feature>
<sequence length="385" mass="43129">MAWTNYQIFLALVMVITGSINTLSTKWADGIQSKGKNDDLHVFDHPFFQASCMFIGEMLCLFTFKILYKIYSLRADGSEDVKELTRGNRHFSPFVLFLPAMCDMTATSIMYIGLNLTYASSFQMFRGSVIIFVGLLSVGFLERILKRREWVGIFFVIIGLAVVGVADFVAKDTNAENHGRNDIITGDLLIVIAQIITAIQMVVEEKYVAGLDIPPLQAIGWEGFFGFTVLGLLQIPFYYIKAGPPFTNNPNGTLEDAIDALIQIGNSWQLVFAILGTIISIAFFNFAGISVTKEISATTRMVLDSVRTIIIWIVSLMFMGQKFHWLQLLGFVALLYGMCLYNGITCTLVFVKVRALFVRLRYRNVEEDSIIENRTADLPDDSTPA</sequence>
<keyword evidence="3 5" id="KW-1133">Transmembrane helix</keyword>
<keyword evidence="6" id="KW-0732">Signal</keyword>
<evidence type="ECO:0000256" key="6">
    <source>
        <dbReference type="SAM" id="SignalP"/>
    </source>
</evidence>
<feature type="domain" description="EamA" evidence="7">
    <location>
        <begin position="185"/>
        <end position="341"/>
    </location>
</feature>
<accession>A0AA38IDQ9</accession>
<reference evidence="8" key="1">
    <citation type="journal article" date="2023" name="G3 (Bethesda)">
        <title>Whole genome assemblies of Zophobas morio and Tenebrio molitor.</title>
        <authorList>
            <person name="Kaur S."/>
            <person name="Stinson S.A."/>
            <person name="diCenzo G.C."/>
        </authorList>
    </citation>
    <scope>NUCLEOTIDE SEQUENCE</scope>
    <source>
        <strain evidence="8">QUZm001</strain>
    </source>
</reference>
<evidence type="ECO:0000256" key="4">
    <source>
        <dbReference type="ARBA" id="ARBA00023136"/>
    </source>
</evidence>
<evidence type="ECO:0000256" key="1">
    <source>
        <dbReference type="ARBA" id="ARBA00004141"/>
    </source>
</evidence>
<evidence type="ECO:0000256" key="2">
    <source>
        <dbReference type="ARBA" id="ARBA00022692"/>
    </source>
</evidence>
<feature type="transmembrane region" description="Helical" evidence="5">
    <location>
        <begin position="47"/>
        <end position="71"/>
    </location>
</feature>
<dbReference type="EMBL" id="JALNTZ010000005">
    <property type="protein sequence ID" value="KAJ3652122.1"/>
    <property type="molecule type" value="Genomic_DNA"/>
</dbReference>
<dbReference type="GO" id="GO:0016020">
    <property type="term" value="C:membrane"/>
    <property type="evidence" value="ECO:0007669"/>
    <property type="project" value="UniProtKB-SubCell"/>
</dbReference>
<proteinExistence type="predicted"/>
<evidence type="ECO:0000256" key="5">
    <source>
        <dbReference type="SAM" id="Phobius"/>
    </source>
</evidence>
<dbReference type="PANTHER" id="PTHR13146">
    <property type="match status" value="1"/>
</dbReference>
<name>A0AA38IDQ9_9CUCU</name>
<feature type="transmembrane region" description="Helical" evidence="5">
    <location>
        <begin position="7"/>
        <end position="27"/>
    </location>
</feature>
<feature type="transmembrane region" description="Helical" evidence="5">
    <location>
        <begin position="124"/>
        <end position="141"/>
    </location>
</feature>
<dbReference type="InterPro" id="IPR012404">
    <property type="entry name" value="UCP036436"/>
</dbReference>
<dbReference type="PANTHER" id="PTHR13146:SF0">
    <property type="entry name" value="SOLUTE CARRIER FAMILY 35 MEMBER F6"/>
    <property type="match status" value="1"/>
</dbReference>
<dbReference type="PIRSF" id="PIRSF036436">
    <property type="entry name" value="UCP036436"/>
    <property type="match status" value="1"/>
</dbReference>
<protein>
    <recommendedName>
        <fullName evidence="7">EamA domain-containing protein</fullName>
    </recommendedName>
</protein>
<keyword evidence="9" id="KW-1185">Reference proteome</keyword>
<comment type="caution">
    <text evidence="8">The sequence shown here is derived from an EMBL/GenBank/DDBJ whole genome shotgun (WGS) entry which is preliminary data.</text>
</comment>
<feature type="transmembrane region" description="Helical" evidence="5">
    <location>
        <begin position="301"/>
        <end position="319"/>
    </location>
</feature>
<dbReference type="InterPro" id="IPR037185">
    <property type="entry name" value="EmrE-like"/>
</dbReference>
<evidence type="ECO:0000256" key="3">
    <source>
        <dbReference type="ARBA" id="ARBA00022989"/>
    </source>
</evidence>
<dbReference type="InterPro" id="IPR000620">
    <property type="entry name" value="EamA_dom"/>
</dbReference>
<evidence type="ECO:0000313" key="8">
    <source>
        <dbReference type="EMBL" id="KAJ3652122.1"/>
    </source>
</evidence>
<organism evidence="8 9">
    <name type="scientific">Zophobas morio</name>
    <dbReference type="NCBI Taxonomy" id="2755281"/>
    <lineage>
        <taxon>Eukaryota</taxon>
        <taxon>Metazoa</taxon>
        <taxon>Ecdysozoa</taxon>
        <taxon>Arthropoda</taxon>
        <taxon>Hexapoda</taxon>
        <taxon>Insecta</taxon>
        <taxon>Pterygota</taxon>
        <taxon>Neoptera</taxon>
        <taxon>Endopterygota</taxon>
        <taxon>Coleoptera</taxon>
        <taxon>Polyphaga</taxon>
        <taxon>Cucujiformia</taxon>
        <taxon>Tenebrionidae</taxon>
        <taxon>Zophobas</taxon>
    </lineage>
</organism>
<gene>
    <name evidence="8" type="ORF">Zmor_018115</name>
</gene>
<dbReference type="AlphaFoldDB" id="A0AA38IDQ9"/>
<evidence type="ECO:0000259" key="7">
    <source>
        <dbReference type="Pfam" id="PF00892"/>
    </source>
</evidence>
<feature type="transmembrane region" description="Helical" evidence="5">
    <location>
        <begin position="223"/>
        <end position="240"/>
    </location>
</feature>
<comment type="subcellular location">
    <subcellularLocation>
        <location evidence="1">Membrane</location>
        <topology evidence="1">Multi-pass membrane protein</topology>
    </subcellularLocation>
</comment>
<feature type="transmembrane region" description="Helical" evidence="5">
    <location>
        <begin position="91"/>
        <end position="112"/>
    </location>
</feature>
<keyword evidence="2 5" id="KW-0812">Transmembrane</keyword>
<feature type="transmembrane region" description="Helical" evidence="5">
    <location>
        <begin position="183"/>
        <end position="203"/>
    </location>
</feature>
<evidence type="ECO:0000313" key="9">
    <source>
        <dbReference type="Proteomes" id="UP001168821"/>
    </source>
</evidence>
<keyword evidence="4 5" id="KW-0472">Membrane</keyword>
<feature type="chain" id="PRO_5041328721" description="EamA domain-containing protein" evidence="6">
    <location>
        <begin position="19"/>
        <end position="385"/>
    </location>
</feature>
<feature type="transmembrane region" description="Helical" evidence="5">
    <location>
        <begin position="325"/>
        <end position="351"/>
    </location>
</feature>
<dbReference type="Proteomes" id="UP001168821">
    <property type="component" value="Unassembled WGS sequence"/>
</dbReference>